<keyword evidence="7" id="KW-0443">Lipid metabolism</keyword>
<dbReference type="InterPro" id="IPR045540">
    <property type="entry name" value="YegS/DAGK_C"/>
</dbReference>
<dbReference type="GO" id="GO:0005886">
    <property type="term" value="C:plasma membrane"/>
    <property type="evidence" value="ECO:0007669"/>
    <property type="project" value="TreeGrafter"/>
</dbReference>
<keyword evidence="6" id="KW-0067">ATP-binding</keyword>
<dbReference type="InterPro" id="IPR016064">
    <property type="entry name" value="NAD/diacylglycerol_kinase_sf"/>
</dbReference>
<dbReference type="PROSITE" id="PS50146">
    <property type="entry name" value="DAGK"/>
    <property type="match status" value="1"/>
</dbReference>
<organism evidence="10">
    <name type="scientific">Demequina capsici</name>
    <dbReference type="NCBI Taxonomy" id="3075620"/>
    <lineage>
        <taxon>Bacteria</taxon>
        <taxon>Bacillati</taxon>
        <taxon>Actinomycetota</taxon>
        <taxon>Actinomycetes</taxon>
        <taxon>Micrococcales</taxon>
        <taxon>Demequinaceae</taxon>
        <taxon>Demequina</taxon>
    </lineage>
</organism>
<accession>A0AA96FFL1</accession>
<dbReference type="KEGG" id="dcp:RN607_06785"/>
<dbReference type="SMART" id="SM00046">
    <property type="entry name" value="DAGKc"/>
    <property type="match status" value="1"/>
</dbReference>
<keyword evidence="8" id="KW-1208">Phospholipid metabolism</keyword>
<evidence type="ECO:0000256" key="6">
    <source>
        <dbReference type="ARBA" id="ARBA00022840"/>
    </source>
</evidence>
<dbReference type="GO" id="GO:0008654">
    <property type="term" value="P:phospholipid biosynthetic process"/>
    <property type="evidence" value="ECO:0007669"/>
    <property type="project" value="UniProtKB-KW"/>
</dbReference>
<dbReference type="InterPro" id="IPR017438">
    <property type="entry name" value="ATP-NAD_kinase_N"/>
</dbReference>
<keyword evidence="7" id="KW-0594">Phospholipid biosynthesis</keyword>
<protein>
    <submittedName>
        <fullName evidence="10">Diacylglycerol kinase family protein</fullName>
    </submittedName>
</protein>
<dbReference type="InterPro" id="IPR001206">
    <property type="entry name" value="Diacylglycerol_kinase_cat_dom"/>
</dbReference>
<dbReference type="Pfam" id="PF19279">
    <property type="entry name" value="YegS_C"/>
    <property type="match status" value="1"/>
</dbReference>
<dbReference type="PANTHER" id="PTHR12358">
    <property type="entry name" value="SPHINGOSINE KINASE"/>
    <property type="match status" value="1"/>
</dbReference>
<dbReference type="RefSeq" id="WP_313545230.1">
    <property type="nucleotide sequence ID" value="NZ_CP134880.1"/>
</dbReference>
<reference evidence="10" key="1">
    <citation type="submission" date="2023-09" db="EMBL/GenBank/DDBJ databases">
        <title>Demequina sp. a novel bacteria isolated from Capsicum annuum.</title>
        <authorList>
            <person name="Humaira Z."/>
            <person name="Lee J."/>
            <person name="Cho D."/>
        </authorList>
    </citation>
    <scope>NUCLEOTIDE SEQUENCE</scope>
    <source>
        <strain evidence="10">PMTSA13</strain>
    </source>
</reference>
<keyword evidence="4" id="KW-0547">Nucleotide-binding</keyword>
<dbReference type="Gene3D" id="2.60.200.40">
    <property type="match status" value="1"/>
</dbReference>
<dbReference type="Proteomes" id="UP001303408">
    <property type="component" value="Chromosome"/>
</dbReference>
<dbReference type="GO" id="GO:0004143">
    <property type="term" value="F:ATP-dependent diacylglycerol kinase activity"/>
    <property type="evidence" value="ECO:0007669"/>
    <property type="project" value="TreeGrafter"/>
</dbReference>
<dbReference type="InterPro" id="IPR050187">
    <property type="entry name" value="Lipid_Phosphate_FormReg"/>
</dbReference>
<evidence type="ECO:0000313" key="10">
    <source>
        <dbReference type="EMBL" id="WNM28705.1"/>
    </source>
</evidence>
<evidence type="ECO:0000256" key="2">
    <source>
        <dbReference type="ARBA" id="ARBA00005983"/>
    </source>
</evidence>
<dbReference type="SUPFAM" id="SSF111331">
    <property type="entry name" value="NAD kinase/diacylglycerol kinase-like"/>
    <property type="match status" value="1"/>
</dbReference>
<dbReference type="AlphaFoldDB" id="A0AA96FFL1"/>
<evidence type="ECO:0000256" key="7">
    <source>
        <dbReference type="ARBA" id="ARBA00023209"/>
    </source>
</evidence>
<sequence>MSTLGVVTNPTSGSGRGARWGAEALAALAARGHRLRDLSAGSWAASLESAIAHRDDLDALVVVGGDGMVHLGVQACAAHRLPLGIVAAGSGNDSATALDLPVRDVDAAVARIDLALRTDSSAEVDVAAVVGPAVEHPAQPRYALAIVSAGIDAAVSARARTMRRPRGPLKYRLAIAQELPRFTPYGVTVEIDGESVSQTCTLVAVANGPLIGGGLPLSPHSSLTDGLLELVLADGLAPTQIVPLFAALTKGRHLEDPRVRVMQVREVSVRHDPSVGRPLPPAFADGELVGAGPLTVSVVPRGLRVLGASPR</sequence>
<evidence type="ECO:0000256" key="3">
    <source>
        <dbReference type="ARBA" id="ARBA00022679"/>
    </source>
</evidence>
<evidence type="ECO:0000259" key="9">
    <source>
        <dbReference type="PROSITE" id="PS50146"/>
    </source>
</evidence>
<gene>
    <name evidence="10" type="ORF">RN607_06785</name>
</gene>
<dbReference type="PANTHER" id="PTHR12358:SF106">
    <property type="entry name" value="LIPID KINASE YEGS"/>
    <property type="match status" value="1"/>
</dbReference>
<evidence type="ECO:0000256" key="1">
    <source>
        <dbReference type="ARBA" id="ARBA00001946"/>
    </source>
</evidence>
<dbReference type="Gene3D" id="3.40.50.10330">
    <property type="entry name" value="Probable inorganic polyphosphate/atp-NAD kinase, domain 1"/>
    <property type="match status" value="1"/>
</dbReference>
<dbReference type="Pfam" id="PF00781">
    <property type="entry name" value="DAGK_cat"/>
    <property type="match status" value="1"/>
</dbReference>
<name>A0AA96FFL1_9MICO</name>
<keyword evidence="3" id="KW-0808">Transferase</keyword>
<feature type="domain" description="DAGKc" evidence="9">
    <location>
        <begin position="1"/>
        <end position="133"/>
    </location>
</feature>
<evidence type="ECO:0000256" key="5">
    <source>
        <dbReference type="ARBA" id="ARBA00022777"/>
    </source>
</evidence>
<evidence type="ECO:0000256" key="4">
    <source>
        <dbReference type="ARBA" id="ARBA00022741"/>
    </source>
</evidence>
<comment type="similarity">
    <text evidence="2">Belongs to the diacylglycerol/lipid kinase family.</text>
</comment>
<evidence type="ECO:0000256" key="8">
    <source>
        <dbReference type="ARBA" id="ARBA00023264"/>
    </source>
</evidence>
<comment type="cofactor">
    <cofactor evidence="1">
        <name>Mg(2+)</name>
        <dbReference type="ChEBI" id="CHEBI:18420"/>
    </cofactor>
</comment>
<dbReference type="GO" id="GO:0005524">
    <property type="term" value="F:ATP binding"/>
    <property type="evidence" value="ECO:0007669"/>
    <property type="project" value="UniProtKB-KW"/>
</dbReference>
<keyword evidence="5 10" id="KW-0418">Kinase</keyword>
<keyword evidence="7" id="KW-0444">Lipid biosynthesis</keyword>
<proteinExistence type="inferred from homology"/>
<dbReference type="EMBL" id="CP134880">
    <property type="protein sequence ID" value="WNM28705.1"/>
    <property type="molecule type" value="Genomic_DNA"/>
</dbReference>